<dbReference type="Gene3D" id="3.40.50.720">
    <property type="entry name" value="NAD(P)-binding Rossmann-like Domain"/>
    <property type="match status" value="1"/>
</dbReference>
<name>I3UH46_ADVKW</name>
<accession>I3UH46</accession>
<dbReference type="EMBL" id="CP003555">
    <property type="protein sequence ID" value="AFK64334.1"/>
    <property type="molecule type" value="Genomic_DNA"/>
</dbReference>
<dbReference type="InterPro" id="IPR002347">
    <property type="entry name" value="SDR_fam"/>
</dbReference>
<organism evidence="1 2">
    <name type="scientific">Advenella kashmirensis (strain DSM 17095 / LMG 22695 / WT001)</name>
    <name type="common">Tetrathiobacter kashmirensis</name>
    <dbReference type="NCBI Taxonomy" id="1036672"/>
    <lineage>
        <taxon>Bacteria</taxon>
        <taxon>Pseudomonadati</taxon>
        <taxon>Pseudomonadota</taxon>
        <taxon>Betaproteobacteria</taxon>
        <taxon>Burkholderiales</taxon>
        <taxon>Alcaligenaceae</taxon>
    </lineage>
</organism>
<evidence type="ECO:0000313" key="2">
    <source>
        <dbReference type="Proteomes" id="UP000005267"/>
    </source>
</evidence>
<gene>
    <name evidence="1" type="ordered locus">TKWG_23715</name>
</gene>
<proteinExistence type="predicted"/>
<dbReference type="HOGENOM" id="CLU_1438284_0_0_4"/>
<dbReference type="KEGG" id="aka:TKWG_23715"/>
<dbReference type="STRING" id="1036672.TKWG_23715"/>
<keyword evidence="2" id="KW-1185">Reference proteome</keyword>
<dbReference type="AlphaFoldDB" id="I3UH46"/>
<reference evidence="1 2" key="1">
    <citation type="journal article" date="2011" name="J. Bacteriol.">
        <title>Whole-genome shotgun sequencing of the sulfur-oxidizing chemoautotroph Tetrathiobacter kashmirensis.</title>
        <authorList>
            <person name="Ghosh W."/>
            <person name="George A."/>
            <person name="Agarwal A."/>
            <person name="Raj P."/>
            <person name="Alam M."/>
            <person name="Pyne P."/>
            <person name="Das Gupta S.K."/>
        </authorList>
    </citation>
    <scope>NUCLEOTIDE SEQUENCE [LARGE SCALE GENOMIC DNA]</scope>
    <source>
        <strain evidence="1 2">WT001</strain>
    </source>
</reference>
<protein>
    <submittedName>
        <fullName evidence="1">Short chain dehydrogenase</fullName>
    </submittedName>
</protein>
<dbReference type="CDD" id="cd05233">
    <property type="entry name" value="SDR_c"/>
    <property type="match status" value="1"/>
</dbReference>
<dbReference type="Proteomes" id="UP000005267">
    <property type="component" value="Chromosome"/>
</dbReference>
<reference evidence="2" key="2">
    <citation type="journal article" date="2013" name="PLoS ONE">
        <title>Genome implosion elicits host-confinement in Alcaligenaceae: evidence from the comparative genomics of Tetrathiobacter kashmirensis, a pathogen in the making.</title>
        <authorList>
            <person name="Ghosh W."/>
            <person name="Alam M."/>
            <person name="Roy C."/>
            <person name="Pyne P."/>
            <person name="George A."/>
            <person name="Chakraborty R."/>
            <person name="Majumder S."/>
            <person name="Agarwal A."/>
            <person name="Chakraborty S."/>
            <person name="Majumdar S."/>
            <person name="Gupta S.K."/>
        </authorList>
    </citation>
    <scope>NUCLEOTIDE SEQUENCE [LARGE SCALE GENOMIC DNA]</scope>
    <source>
        <strain evidence="2">WT001</strain>
    </source>
</reference>
<dbReference type="PANTHER" id="PTHR43975:SF2">
    <property type="entry name" value="EG:BACR7A4.14 PROTEIN-RELATED"/>
    <property type="match status" value="1"/>
</dbReference>
<dbReference type="PANTHER" id="PTHR43975">
    <property type="entry name" value="ZGC:101858"/>
    <property type="match status" value="1"/>
</dbReference>
<sequence>MPTILITGAASGIGRASALLFASRGWRCVLVDCNATALAQLMQTLSATKSGGNVTHLVRTVDLTQATQIHSLADPSLILDAIINNAGMSDTSGLQLVDQDPVHMDRLVALNLRAPAWWSRHCSHNLRRVPESSMWLQAPHCAPFPGAARTAPPKPACLHKPRRWLQPGLILPSACYALALCAPNWWPN</sequence>
<dbReference type="SUPFAM" id="SSF51735">
    <property type="entry name" value="NAD(P)-binding Rossmann-fold domains"/>
    <property type="match status" value="1"/>
</dbReference>
<dbReference type="InterPro" id="IPR036291">
    <property type="entry name" value="NAD(P)-bd_dom_sf"/>
</dbReference>
<dbReference type="Pfam" id="PF00106">
    <property type="entry name" value="adh_short"/>
    <property type="match status" value="1"/>
</dbReference>
<evidence type="ECO:0000313" key="1">
    <source>
        <dbReference type="EMBL" id="AFK64334.1"/>
    </source>
</evidence>
<dbReference type="PRINTS" id="PR00081">
    <property type="entry name" value="GDHRDH"/>
</dbReference>